<feature type="transmembrane region" description="Helical" evidence="1">
    <location>
        <begin position="28"/>
        <end position="48"/>
    </location>
</feature>
<feature type="transmembrane region" description="Helical" evidence="1">
    <location>
        <begin position="289"/>
        <end position="311"/>
    </location>
</feature>
<dbReference type="InterPro" id="IPR052734">
    <property type="entry name" value="Nod_factor_acetyltransferase"/>
</dbReference>
<feature type="transmembrane region" description="Helical" evidence="1">
    <location>
        <begin position="174"/>
        <end position="190"/>
    </location>
</feature>
<dbReference type="STRING" id="393003.SAMN05660461_0054"/>
<feature type="transmembrane region" description="Helical" evidence="1">
    <location>
        <begin position="229"/>
        <end position="247"/>
    </location>
</feature>
<feature type="transmembrane region" description="Helical" evidence="1">
    <location>
        <begin position="317"/>
        <end position="338"/>
    </location>
</feature>
<dbReference type="InterPro" id="IPR002656">
    <property type="entry name" value="Acyl_transf_3_dom"/>
</dbReference>
<reference evidence="3 4" key="1">
    <citation type="submission" date="2017-02" db="EMBL/GenBank/DDBJ databases">
        <authorList>
            <person name="Peterson S.W."/>
        </authorList>
    </citation>
    <scope>NUCLEOTIDE SEQUENCE [LARGE SCALE GENOMIC DNA]</scope>
    <source>
        <strain evidence="3 4">DSM 18108</strain>
    </source>
</reference>
<dbReference type="PANTHER" id="PTHR37312">
    <property type="entry name" value="MEMBRANE-BOUND ACYLTRANSFERASE YKRP-RELATED"/>
    <property type="match status" value="1"/>
</dbReference>
<keyword evidence="1" id="KW-0472">Membrane</keyword>
<evidence type="ECO:0000259" key="2">
    <source>
        <dbReference type="Pfam" id="PF01757"/>
    </source>
</evidence>
<proteinExistence type="predicted"/>
<feature type="domain" description="Acyltransferase 3" evidence="2">
    <location>
        <begin position="29"/>
        <end position="336"/>
    </location>
</feature>
<keyword evidence="1" id="KW-1133">Transmembrane helix</keyword>
<feature type="transmembrane region" description="Helical" evidence="1">
    <location>
        <begin position="106"/>
        <end position="123"/>
    </location>
</feature>
<keyword evidence="4" id="KW-1185">Reference proteome</keyword>
<protein>
    <submittedName>
        <fullName evidence="3">Fucose 4-O-acetylase</fullName>
    </submittedName>
</protein>
<feature type="transmembrane region" description="Helical" evidence="1">
    <location>
        <begin position="196"/>
        <end position="217"/>
    </location>
</feature>
<keyword evidence="1" id="KW-0812">Transmembrane</keyword>
<dbReference type="Proteomes" id="UP000190166">
    <property type="component" value="Unassembled WGS sequence"/>
</dbReference>
<gene>
    <name evidence="3" type="ORF">SAMN05660461_0054</name>
</gene>
<evidence type="ECO:0000313" key="4">
    <source>
        <dbReference type="Proteomes" id="UP000190166"/>
    </source>
</evidence>
<sequence>MSFDLLNMYQRIFKDIFSLRPEKNDSRYAWIDYAKGIAIVLVVYRHLAYGLVARGVSLPKEVLATNDMLYSFRMPLFFLLSGFFFSRSVAKRGAVSFGISKINTLLYPYILWAIIQISLQIFFSDYSNAERSGRDFLNILLQPRTLDQLWYLFALFNVTMLYLLTSLLIKEKKGWQLVTGLLLLGVAPYVRSHSALYDIALHYIYFAIGDITAGYFFRGQTQQQLSNPVNLLVLTPVFCALQWYYLYHQQMNLYLLMLIALNGCLFVIMLASWLAKLQKLQFLSVTGHYSLYIYLLHITVFAALRAMLLSIGITNGIVLLLICIPSAILLSIIAYRLLVKIGCSFLFTGKFGISRSNGKIMTHSFI</sequence>
<evidence type="ECO:0000256" key="1">
    <source>
        <dbReference type="SAM" id="Phobius"/>
    </source>
</evidence>
<feature type="transmembrane region" description="Helical" evidence="1">
    <location>
        <begin position="149"/>
        <end position="169"/>
    </location>
</feature>
<evidence type="ECO:0000313" key="3">
    <source>
        <dbReference type="EMBL" id="SKC94667.1"/>
    </source>
</evidence>
<feature type="transmembrane region" description="Helical" evidence="1">
    <location>
        <begin position="68"/>
        <end position="85"/>
    </location>
</feature>
<dbReference type="EMBL" id="FUZZ01000001">
    <property type="protein sequence ID" value="SKC94667.1"/>
    <property type="molecule type" value="Genomic_DNA"/>
</dbReference>
<accession>A0A1T5N2H7</accession>
<organism evidence="3 4">
    <name type="scientific">Chitinophaga ginsengisegetis</name>
    <dbReference type="NCBI Taxonomy" id="393003"/>
    <lineage>
        <taxon>Bacteria</taxon>
        <taxon>Pseudomonadati</taxon>
        <taxon>Bacteroidota</taxon>
        <taxon>Chitinophagia</taxon>
        <taxon>Chitinophagales</taxon>
        <taxon>Chitinophagaceae</taxon>
        <taxon>Chitinophaga</taxon>
    </lineage>
</organism>
<dbReference type="GO" id="GO:0016747">
    <property type="term" value="F:acyltransferase activity, transferring groups other than amino-acyl groups"/>
    <property type="evidence" value="ECO:0007669"/>
    <property type="project" value="InterPro"/>
</dbReference>
<feature type="transmembrane region" description="Helical" evidence="1">
    <location>
        <begin position="253"/>
        <end position="277"/>
    </location>
</feature>
<dbReference type="Pfam" id="PF01757">
    <property type="entry name" value="Acyl_transf_3"/>
    <property type="match status" value="1"/>
</dbReference>
<dbReference type="AlphaFoldDB" id="A0A1T5N2H7"/>
<name>A0A1T5N2H7_9BACT</name>
<dbReference type="PANTHER" id="PTHR37312:SF1">
    <property type="entry name" value="MEMBRANE-BOUND ACYLTRANSFERASE YKRP-RELATED"/>
    <property type="match status" value="1"/>
</dbReference>